<evidence type="ECO:0000256" key="5">
    <source>
        <dbReference type="ARBA" id="ARBA00023128"/>
    </source>
</evidence>
<feature type="domain" description="Core" evidence="11">
    <location>
        <begin position="32"/>
        <end position="129"/>
    </location>
</feature>
<dbReference type="OMA" id="SFQIHNP"/>
<comment type="caution">
    <text evidence="12">The sequence shown here is derived from an EMBL/GenBank/DDBJ whole genome shotgun (WGS) entry which is preliminary data.</text>
</comment>
<dbReference type="GO" id="GO:0051539">
    <property type="term" value="F:4 iron, 4 sulfur cluster binding"/>
    <property type="evidence" value="ECO:0007669"/>
    <property type="project" value="TreeGrafter"/>
</dbReference>
<evidence type="ECO:0000256" key="4">
    <source>
        <dbReference type="ARBA" id="ARBA00023004"/>
    </source>
</evidence>
<comment type="function">
    <text evidence="6">Involved in the maturation of mitochondrial 4Fe-4S proteins functioning late in the iron-sulfur cluster assembly pathway. May be involved in the binding of an intermediate of Fe/S cluster assembly.</text>
</comment>
<dbReference type="InterPro" id="IPR035903">
    <property type="entry name" value="HesB-like_dom_sf"/>
</dbReference>
<evidence type="ECO:0000256" key="3">
    <source>
        <dbReference type="ARBA" id="ARBA00022723"/>
    </source>
</evidence>
<keyword evidence="3" id="KW-0479">Metal-binding</keyword>
<dbReference type="SUPFAM" id="SSF89360">
    <property type="entry name" value="HesB-like domain"/>
    <property type="match status" value="1"/>
</dbReference>
<dbReference type="Proteomes" id="UP000245119">
    <property type="component" value="Linkage Group LG8"/>
</dbReference>
<dbReference type="InterPro" id="IPR000361">
    <property type="entry name" value="ATAP_core_dom"/>
</dbReference>
<comment type="subunit">
    <text evidence="9">Heterotetramer; forms a dimer of dimers with IBA57. Interacts with [2Fe-2S]-ISCA2 forming the heterodimer [2Fe- 2S]-ISCA2-IBA57 complex; [2Fe-2S] cluster binding is absolutely required to promote the complex formation.</text>
</comment>
<evidence type="ECO:0000256" key="6">
    <source>
        <dbReference type="ARBA" id="ARBA00057540"/>
    </source>
</evidence>
<keyword evidence="13" id="KW-1185">Reference proteome</keyword>
<evidence type="ECO:0000256" key="7">
    <source>
        <dbReference type="ARBA" id="ARBA00073313"/>
    </source>
</evidence>
<reference evidence="12 13" key="1">
    <citation type="submission" date="2018-04" db="EMBL/GenBank/DDBJ databases">
        <title>The genome of golden apple snail Pomacea canaliculata provides insight into stress tolerance and invasive adaptation.</title>
        <authorList>
            <person name="Liu C."/>
            <person name="Liu B."/>
            <person name="Ren Y."/>
            <person name="Zhang Y."/>
            <person name="Wang H."/>
            <person name="Li S."/>
            <person name="Jiang F."/>
            <person name="Yin L."/>
            <person name="Zhang G."/>
            <person name="Qian W."/>
            <person name="Fan W."/>
        </authorList>
    </citation>
    <scope>NUCLEOTIDE SEQUENCE [LARGE SCALE GENOMIC DNA]</scope>
    <source>
        <strain evidence="12">SZHN2017</strain>
        <tissue evidence="12">Muscle</tissue>
    </source>
</reference>
<evidence type="ECO:0000256" key="9">
    <source>
        <dbReference type="ARBA" id="ARBA00093471"/>
    </source>
</evidence>
<comment type="subcellular location">
    <subcellularLocation>
        <location evidence="1">Mitochondrion</location>
    </subcellularLocation>
</comment>
<dbReference type="PANTHER" id="PTHR43011">
    <property type="entry name" value="IRON-SULFUR CLUSTER ASSEMBLY 2 HOMOLOG, MITOCHONDRIAL"/>
    <property type="match status" value="1"/>
</dbReference>
<evidence type="ECO:0000256" key="8">
    <source>
        <dbReference type="ARBA" id="ARBA00077082"/>
    </source>
</evidence>
<dbReference type="FunFam" id="2.60.300.12:FF:000006">
    <property type="entry name" value="Iron-sulfur cluster assembly 2 mitochondrial"/>
    <property type="match status" value="1"/>
</dbReference>
<dbReference type="Pfam" id="PF01521">
    <property type="entry name" value="Fe-S_biosyn"/>
    <property type="match status" value="1"/>
</dbReference>
<accession>A0A2T7NYK1</accession>
<dbReference type="EMBL" id="PZQS01000008">
    <property type="protein sequence ID" value="PVD26257.1"/>
    <property type="molecule type" value="Genomic_DNA"/>
</dbReference>
<proteinExistence type="inferred from homology"/>
<dbReference type="GO" id="GO:0120510">
    <property type="term" value="C:mitochondrial [4Fe-4S] assembly complex"/>
    <property type="evidence" value="ECO:0007669"/>
    <property type="project" value="UniProtKB-ARBA"/>
</dbReference>
<name>A0A2T7NYK1_POMCA</name>
<feature type="compositionally biased region" description="Polar residues" evidence="10">
    <location>
        <begin position="15"/>
        <end position="28"/>
    </location>
</feature>
<dbReference type="NCBIfam" id="TIGR00049">
    <property type="entry name" value="iron-sulfur cluster assembly accessory protein"/>
    <property type="match status" value="1"/>
</dbReference>
<evidence type="ECO:0000256" key="1">
    <source>
        <dbReference type="ARBA" id="ARBA00004173"/>
    </source>
</evidence>
<feature type="region of interest" description="Disordered" evidence="10">
    <location>
        <begin position="1"/>
        <end position="31"/>
    </location>
</feature>
<evidence type="ECO:0000256" key="2">
    <source>
        <dbReference type="ARBA" id="ARBA00006718"/>
    </source>
</evidence>
<dbReference type="OrthoDB" id="1938621at2759"/>
<evidence type="ECO:0000313" key="13">
    <source>
        <dbReference type="Proteomes" id="UP000245119"/>
    </source>
</evidence>
<dbReference type="PANTHER" id="PTHR43011:SF1">
    <property type="entry name" value="IRON-SULFUR CLUSTER ASSEMBLY 2 HOMOLOG, MITOCHONDRIAL"/>
    <property type="match status" value="1"/>
</dbReference>
<dbReference type="InterPro" id="IPR016092">
    <property type="entry name" value="ATAP"/>
</dbReference>
<keyword evidence="4" id="KW-0408">Iron</keyword>
<evidence type="ECO:0000313" key="12">
    <source>
        <dbReference type="EMBL" id="PVD26257.1"/>
    </source>
</evidence>
<dbReference type="AlphaFoldDB" id="A0A2T7NYK1"/>
<organism evidence="12 13">
    <name type="scientific">Pomacea canaliculata</name>
    <name type="common">Golden apple snail</name>
    <dbReference type="NCBI Taxonomy" id="400727"/>
    <lineage>
        <taxon>Eukaryota</taxon>
        <taxon>Metazoa</taxon>
        <taxon>Spiralia</taxon>
        <taxon>Lophotrochozoa</taxon>
        <taxon>Mollusca</taxon>
        <taxon>Gastropoda</taxon>
        <taxon>Caenogastropoda</taxon>
        <taxon>Architaenioglossa</taxon>
        <taxon>Ampullarioidea</taxon>
        <taxon>Ampullariidae</taxon>
        <taxon>Pomacea</taxon>
    </lineage>
</organism>
<dbReference type="Gene3D" id="2.60.300.12">
    <property type="entry name" value="HesB-like domain"/>
    <property type="match status" value="1"/>
</dbReference>
<sequence length="136" mass="15294">MQQTIQHSSRKKSSTTESLRQPQEQHPQSDLILSDSCVKQLKAITKDDKSFLRIVVEGGGCSGFQYKFDLDKEVKEDDRVFEKDGVCVVIDTESLEYVRGSTVDYHAELIRSAFRVINNPRAEQGCSCGSSFSVKL</sequence>
<dbReference type="GO" id="GO:0051537">
    <property type="term" value="F:2 iron, 2 sulfur cluster binding"/>
    <property type="evidence" value="ECO:0007669"/>
    <property type="project" value="TreeGrafter"/>
</dbReference>
<protein>
    <recommendedName>
        <fullName evidence="7">Iron-sulfur cluster assembly 2 homolog, mitochondrial</fullName>
    </recommendedName>
    <alternativeName>
        <fullName evidence="8">HESB-like domain-containing protein 1</fullName>
    </alternativeName>
</protein>
<evidence type="ECO:0000256" key="10">
    <source>
        <dbReference type="SAM" id="MobiDB-lite"/>
    </source>
</evidence>
<keyword evidence="5" id="KW-0496">Mitochondrion</keyword>
<dbReference type="GO" id="GO:0016226">
    <property type="term" value="P:iron-sulfur cluster assembly"/>
    <property type="evidence" value="ECO:0007669"/>
    <property type="project" value="InterPro"/>
</dbReference>
<dbReference type="STRING" id="400727.A0A2T7NYK1"/>
<gene>
    <name evidence="12" type="ORF">C0Q70_13927</name>
</gene>
<evidence type="ECO:0000259" key="11">
    <source>
        <dbReference type="Pfam" id="PF01521"/>
    </source>
</evidence>
<comment type="similarity">
    <text evidence="2">Belongs to the HesB/IscA family.</text>
</comment>
<dbReference type="GO" id="GO:0005506">
    <property type="term" value="F:iron ion binding"/>
    <property type="evidence" value="ECO:0007669"/>
    <property type="project" value="TreeGrafter"/>
</dbReference>